<evidence type="ECO:0000313" key="3">
    <source>
        <dbReference type="Proteomes" id="UP000501690"/>
    </source>
</evidence>
<name>A0A4D6LV05_VIGUN</name>
<feature type="signal peptide" evidence="1">
    <location>
        <begin position="1"/>
        <end position="31"/>
    </location>
</feature>
<reference evidence="2 3" key="1">
    <citation type="submission" date="2019-04" db="EMBL/GenBank/DDBJ databases">
        <title>An improved genome assembly and genetic linkage map for asparagus bean, Vigna unguiculata ssp. sesquipedialis.</title>
        <authorList>
            <person name="Xia Q."/>
            <person name="Zhang R."/>
            <person name="Dong Y."/>
        </authorList>
    </citation>
    <scope>NUCLEOTIDE SEQUENCE [LARGE SCALE GENOMIC DNA]</scope>
    <source>
        <tissue evidence="2">Leaf</tissue>
    </source>
</reference>
<gene>
    <name evidence="2" type="ORF">DEO72_LG5g531</name>
</gene>
<feature type="chain" id="PRO_5020021605" description="Secreted protein" evidence="1">
    <location>
        <begin position="32"/>
        <end position="155"/>
    </location>
</feature>
<proteinExistence type="predicted"/>
<dbReference type="Proteomes" id="UP000501690">
    <property type="component" value="Linkage Group LG5"/>
</dbReference>
<dbReference type="AlphaFoldDB" id="A0A4D6LV05"/>
<dbReference type="EMBL" id="CP039349">
    <property type="protein sequence ID" value="QCD92467.1"/>
    <property type="molecule type" value="Genomic_DNA"/>
</dbReference>
<evidence type="ECO:0008006" key="4">
    <source>
        <dbReference type="Google" id="ProtNLM"/>
    </source>
</evidence>
<keyword evidence="3" id="KW-1185">Reference proteome</keyword>
<organism evidence="2 3">
    <name type="scientific">Vigna unguiculata</name>
    <name type="common">Cowpea</name>
    <dbReference type="NCBI Taxonomy" id="3917"/>
    <lineage>
        <taxon>Eukaryota</taxon>
        <taxon>Viridiplantae</taxon>
        <taxon>Streptophyta</taxon>
        <taxon>Embryophyta</taxon>
        <taxon>Tracheophyta</taxon>
        <taxon>Spermatophyta</taxon>
        <taxon>Magnoliopsida</taxon>
        <taxon>eudicotyledons</taxon>
        <taxon>Gunneridae</taxon>
        <taxon>Pentapetalae</taxon>
        <taxon>rosids</taxon>
        <taxon>fabids</taxon>
        <taxon>Fabales</taxon>
        <taxon>Fabaceae</taxon>
        <taxon>Papilionoideae</taxon>
        <taxon>50 kb inversion clade</taxon>
        <taxon>NPAAA clade</taxon>
        <taxon>indigoferoid/millettioid clade</taxon>
        <taxon>Phaseoleae</taxon>
        <taxon>Vigna</taxon>
    </lineage>
</organism>
<protein>
    <recommendedName>
        <fullName evidence="4">Secreted protein</fullName>
    </recommendedName>
</protein>
<evidence type="ECO:0000256" key="1">
    <source>
        <dbReference type="SAM" id="SignalP"/>
    </source>
</evidence>
<evidence type="ECO:0000313" key="2">
    <source>
        <dbReference type="EMBL" id="QCD92467.1"/>
    </source>
</evidence>
<sequence>MSICACTIFQMNGMVWYEFLACLLLVACVNREPLCNSCSVDLDSPRRDSQRHDYWFYWSVSLGRGKLVLDDRLSRLGECASLRRESVCAKGCGWGLSLAQVVNAILGEGVSRSGVRLSPKRDIKADVMRCVARRLGEVLLVLGNGWLRPSEYELA</sequence>
<accession>A0A4D6LV05</accession>
<keyword evidence="1" id="KW-0732">Signal</keyword>